<feature type="domain" description="Metallo-beta-lactamase" evidence="7">
    <location>
        <begin position="472"/>
        <end position="650"/>
    </location>
</feature>
<dbReference type="InterPro" id="IPR035681">
    <property type="entry name" value="ComA-like_MBL"/>
</dbReference>
<proteinExistence type="predicted"/>
<evidence type="ECO:0000256" key="6">
    <source>
        <dbReference type="SAM" id="Phobius"/>
    </source>
</evidence>
<evidence type="ECO:0000256" key="2">
    <source>
        <dbReference type="ARBA" id="ARBA00022475"/>
    </source>
</evidence>
<dbReference type="GO" id="GO:0030420">
    <property type="term" value="P:establishment of competence for transformation"/>
    <property type="evidence" value="ECO:0007669"/>
    <property type="project" value="InterPro"/>
</dbReference>
<feature type="transmembrane region" description="Helical" evidence="6">
    <location>
        <begin position="416"/>
        <end position="434"/>
    </location>
</feature>
<evidence type="ECO:0000256" key="4">
    <source>
        <dbReference type="ARBA" id="ARBA00022989"/>
    </source>
</evidence>
<accession>R7RPI7</accession>
<dbReference type="AlphaFoldDB" id="R7RPI7"/>
<feature type="transmembrane region" description="Helical" evidence="6">
    <location>
        <begin position="12"/>
        <end position="40"/>
    </location>
</feature>
<protein>
    <submittedName>
        <fullName evidence="8">Late competence protein ComEC, DNA transport</fullName>
    </submittedName>
</protein>
<comment type="caution">
    <text evidence="8">The sequence shown here is derived from an EMBL/GenBank/DDBJ whole genome shotgun (WGS) entry which is preliminary data.</text>
</comment>
<keyword evidence="2" id="KW-1003">Cell membrane</keyword>
<dbReference type="SUPFAM" id="SSF56281">
    <property type="entry name" value="Metallo-hydrolase/oxidoreductase"/>
    <property type="match status" value="1"/>
</dbReference>
<evidence type="ECO:0000256" key="1">
    <source>
        <dbReference type="ARBA" id="ARBA00004651"/>
    </source>
</evidence>
<dbReference type="Gene3D" id="3.60.15.10">
    <property type="entry name" value="Ribonuclease Z/Hydroxyacylglutathione hydrolase-like"/>
    <property type="match status" value="1"/>
</dbReference>
<feature type="transmembrane region" description="Helical" evidence="6">
    <location>
        <begin position="291"/>
        <end position="316"/>
    </location>
</feature>
<feature type="transmembrane region" description="Helical" evidence="6">
    <location>
        <begin position="237"/>
        <end position="270"/>
    </location>
</feature>
<dbReference type="SMART" id="SM00849">
    <property type="entry name" value="Lactamase_B"/>
    <property type="match status" value="1"/>
</dbReference>
<keyword evidence="9" id="KW-1185">Reference proteome</keyword>
<keyword evidence="4 6" id="KW-1133">Transmembrane helix</keyword>
<dbReference type="Pfam" id="PF00753">
    <property type="entry name" value="Lactamase_B"/>
    <property type="match status" value="1"/>
</dbReference>
<evidence type="ECO:0000313" key="9">
    <source>
        <dbReference type="Proteomes" id="UP000014923"/>
    </source>
</evidence>
<dbReference type="NCBIfam" id="TIGR00360">
    <property type="entry name" value="ComEC_N-term"/>
    <property type="match status" value="1"/>
</dbReference>
<feature type="transmembrane region" description="Helical" evidence="6">
    <location>
        <begin position="328"/>
        <end position="346"/>
    </location>
</feature>
<dbReference type="eggNOG" id="COG0658">
    <property type="taxonomic scope" value="Bacteria"/>
</dbReference>
<feature type="transmembrane region" description="Helical" evidence="6">
    <location>
        <begin position="46"/>
        <end position="67"/>
    </location>
</feature>
<dbReference type="InterPro" id="IPR004477">
    <property type="entry name" value="ComEC_N"/>
</dbReference>
<dbReference type="InterPro" id="IPR052159">
    <property type="entry name" value="Competence_DNA_uptake"/>
</dbReference>
<dbReference type="Proteomes" id="UP000014923">
    <property type="component" value="Unassembled WGS sequence"/>
</dbReference>
<dbReference type="HOGENOM" id="CLU_010363_2_1_9"/>
<feature type="transmembrane region" description="Helical" evidence="6">
    <location>
        <begin position="210"/>
        <end position="231"/>
    </location>
</feature>
<keyword evidence="5 6" id="KW-0472">Membrane</keyword>
<comment type="subcellular location">
    <subcellularLocation>
        <location evidence="1">Cell membrane</location>
        <topology evidence="1">Multi-pass membrane protein</topology>
    </subcellularLocation>
</comment>
<feature type="transmembrane region" description="Helical" evidence="6">
    <location>
        <begin position="440"/>
        <end position="459"/>
    </location>
</feature>
<dbReference type="RefSeq" id="WP_018661840.1">
    <property type="nucleotide sequence ID" value="NZ_HF952018.1"/>
</dbReference>
<dbReference type="EMBL" id="CAVN010000093">
    <property type="protein sequence ID" value="CDF58087.1"/>
    <property type="molecule type" value="Genomic_DNA"/>
</dbReference>
<evidence type="ECO:0000313" key="8">
    <source>
        <dbReference type="EMBL" id="CDF58087.1"/>
    </source>
</evidence>
<dbReference type="Pfam" id="PF03772">
    <property type="entry name" value="Competence"/>
    <property type="match status" value="1"/>
</dbReference>
<dbReference type="InterPro" id="IPR036866">
    <property type="entry name" value="RibonucZ/Hydroxyglut_hydro"/>
</dbReference>
<evidence type="ECO:0000256" key="5">
    <source>
        <dbReference type="ARBA" id="ARBA00023136"/>
    </source>
</evidence>
<sequence length="695" mass="80250">MFKSIIFKFIIPYLIGLVIYLEGINFYTSATLVALFLIYLYKRQNINYFLLFLILGLYIGYTSFNFYNDRFLKLKDSNTFKGIVLKLSIDKRNCIIKERDCKLYLYFDKSAEINVGDEIVVYGEIIKDIDMKKVYSRNLNAYVKSNKYKVIGKKSGFIIYIYKIHDKLKREMYKIDKISGPFISGLVTGDIDGIDSEIKSLLNDLNISHIVVVSGAHLGILALFVMIVFAFNFKLRYIFLLLFTTCYVILANFNPSAVRAYIMLLLTVFAQTLKKYPNKINILFTATFMMIAYNAFLIYDLGFILSISSTFGIILLSPIISTKLSNKLSVPISAFLFTLPIVLYINGRFSLISIPINMLIAGLVSILTITSLISVLLYILFNYNPLLLPILFCGRLLVNLLKIIQKFNIEFFVGNFNLILVIIYYVFILTLFNIIRTNRISKYAISIVLFILVFFNFNFKHELTINFIDVGQGDCIFIETPNKKTILIDTGAKFEGYNMAEKRVVPYIKRRGYNKIDVFIITHFHNDHAGGIEYILKNLNVKNKYAFMPNRDDFLDLKNRDKIIIDNVELNVITNEKAMNMESNEKCIVLSCKYKEFDFLLTADADLNLMTNISGEYEILKMPHHGSKYSFNEKVLEKLKTQTCIFTVGRNNFGHPSKEVIDLLEKNNIKYYRTDLDGNIQVTSNGKKYKIITQK</sequence>
<dbReference type="CDD" id="cd07731">
    <property type="entry name" value="ComA-like_MBL-fold"/>
    <property type="match status" value="1"/>
</dbReference>
<dbReference type="PANTHER" id="PTHR30619">
    <property type="entry name" value="DNA INTERNALIZATION/COMPETENCE PROTEIN COMEC/REC2"/>
    <property type="match status" value="1"/>
</dbReference>
<keyword evidence="3 6" id="KW-0812">Transmembrane</keyword>
<evidence type="ECO:0000256" key="3">
    <source>
        <dbReference type="ARBA" id="ARBA00022692"/>
    </source>
</evidence>
<dbReference type="eggNOG" id="COG2333">
    <property type="taxonomic scope" value="Bacteria"/>
</dbReference>
<reference evidence="8" key="1">
    <citation type="submission" date="2013-03" db="EMBL/GenBank/DDBJ databases">
        <title>Draft genome sequence of the hydrogen-ethanol-producing anaerobic alkalithermophilic Caloramator celere.</title>
        <authorList>
            <person name="Ciranna A."/>
            <person name="Larjo A."/>
            <person name="Kivisto A."/>
            <person name="Santala V."/>
            <person name="Roos C."/>
            <person name="Karp M."/>
        </authorList>
    </citation>
    <scope>NUCLEOTIDE SEQUENCE [LARGE SCALE GENOMIC DNA]</scope>
    <source>
        <strain evidence="8">DSM 8682</strain>
    </source>
</reference>
<feature type="transmembrane region" description="Helical" evidence="6">
    <location>
        <begin position="358"/>
        <end position="380"/>
    </location>
</feature>
<dbReference type="GO" id="GO:0005886">
    <property type="term" value="C:plasma membrane"/>
    <property type="evidence" value="ECO:0007669"/>
    <property type="project" value="UniProtKB-SubCell"/>
</dbReference>
<dbReference type="PANTHER" id="PTHR30619:SF7">
    <property type="entry name" value="BETA-LACTAMASE DOMAIN PROTEIN"/>
    <property type="match status" value="1"/>
</dbReference>
<organism evidence="8 9">
    <name type="scientific">Thermobrachium celere DSM 8682</name>
    <dbReference type="NCBI Taxonomy" id="941824"/>
    <lineage>
        <taxon>Bacteria</taxon>
        <taxon>Bacillati</taxon>
        <taxon>Bacillota</taxon>
        <taxon>Clostridia</taxon>
        <taxon>Eubacteriales</taxon>
        <taxon>Clostridiaceae</taxon>
        <taxon>Thermobrachium</taxon>
    </lineage>
</organism>
<dbReference type="OrthoDB" id="9761531at2"/>
<evidence type="ECO:0000259" key="7">
    <source>
        <dbReference type="SMART" id="SM00849"/>
    </source>
</evidence>
<dbReference type="NCBIfam" id="TIGR00361">
    <property type="entry name" value="ComEC_Rec2"/>
    <property type="match status" value="1"/>
</dbReference>
<name>R7RPI7_9CLOT</name>
<dbReference type="InterPro" id="IPR004797">
    <property type="entry name" value="Competence_ComEC/Rec2"/>
</dbReference>
<gene>
    <name evidence="8" type="ORF">TCEL_02001</name>
</gene>
<dbReference type="InterPro" id="IPR001279">
    <property type="entry name" value="Metallo-B-lactamas"/>
</dbReference>